<comment type="caution">
    <text evidence="1">The sequence shown here is derived from an EMBL/GenBank/DDBJ whole genome shotgun (WGS) entry which is preliminary data.</text>
</comment>
<dbReference type="GO" id="GO:0051560">
    <property type="term" value="P:mitochondrial calcium ion homeostasis"/>
    <property type="evidence" value="ECO:0007669"/>
    <property type="project" value="InterPro"/>
</dbReference>
<dbReference type="GO" id="GO:0015292">
    <property type="term" value="F:uniporter activity"/>
    <property type="evidence" value="ECO:0007669"/>
    <property type="project" value="TreeGrafter"/>
</dbReference>
<gene>
    <name evidence="1" type="ORF">SLEP1_g21034</name>
</gene>
<dbReference type="PANTHER" id="PTHR13462:SF10">
    <property type="entry name" value="CALCIUM UNIPORTER PROTEIN, MITOCHONDRIAL"/>
    <property type="match status" value="1"/>
</dbReference>
<dbReference type="PANTHER" id="PTHR13462">
    <property type="entry name" value="CALCIUM UNIPORTER PROTEIN, MITOCHONDRIAL"/>
    <property type="match status" value="1"/>
</dbReference>
<evidence type="ECO:0000313" key="2">
    <source>
        <dbReference type="Proteomes" id="UP001054252"/>
    </source>
</evidence>
<proteinExistence type="predicted"/>
<protein>
    <recommendedName>
        <fullName evidence="3">Calcium uniporter protein</fullName>
    </recommendedName>
</protein>
<accession>A0AAV5JGL4</accession>
<name>A0AAV5JGL4_9ROSI</name>
<dbReference type="GO" id="GO:1990246">
    <property type="term" value="C:uniplex complex"/>
    <property type="evidence" value="ECO:0007669"/>
    <property type="project" value="TreeGrafter"/>
</dbReference>
<dbReference type="EMBL" id="BPVZ01000030">
    <property type="protein sequence ID" value="GKV09550.1"/>
    <property type="molecule type" value="Genomic_DNA"/>
</dbReference>
<dbReference type="AlphaFoldDB" id="A0AAV5JGL4"/>
<dbReference type="GO" id="GO:0005262">
    <property type="term" value="F:calcium channel activity"/>
    <property type="evidence" value="ECO:0007669"/>
    <property type="project" value="TreeGrafter"/>
</dbReference>
<dbReference type="GO" id="GO:0036444">
    <property type="term" value="P:calcium import into the mitochondrion"/>
    <property type="evidence" value="ECO:0007669"/>
    <property type="project" value="TreeGrafter"/>
</dbReference>
<organism evidence="1 2">
    <name type="scientific">Rubroshorea leprosula</name>
    <dbReference type="NCBI Taxonomy" id="152421"/>
    <lineage>
        <taxon>Eukaryota</taxon>
        <taxon>Viridiplantae</taxon>
        <taxon>Streptophyta</taxon>
        <taxon>Embryophyta</taxon>
        <taxon>Tracheophyta</taxon>
        <taxon>Spermatophyta</taxon>
        <taxon>Magnoliopsida</taxon>
        <taxon>eudicotyledons</taxon>
        <taxon>Gunneridae</taxon>
        <taxon>Pentapetalae</taxon>
        <taxon>rosids</taxon>
        <taxon>malvids</taxon>
        <taxon>Malvales</taxon>
        <taxon>Dipterocarpaceae</taxon>
        <taxon>Rubroshorea</taxon>
    </lineage>
</organism>
<dbReference type="Proteomes" id="UP001054252">
    <property type="component" value="Unassembled WGS sequence"/>
</dbReference>
<keyword evidence="2" id="KW-1185">Reference proteome</keyword>
<reference evidence="1 2" key="1">
    <citation type="journal article" date="2021" name="Commun. Biol.">
        <title>The genome of Shorea leprosula (Dipterocarpaceae) highlights the ecological relevance of drought in aseasonal tropical rainforests.</title>
        <authorList>
            <person name="Ng K.K.S."/>
            <person name="Kobayashi M.J."/>
            <person name="Fawcett J.A."/>
            <person name="Hatakeyama M."/>
            <person name="Paape T."/>
            <person name="Ng C.H."/>
            <person name="Ang C.C."/>
            <person name="Tnah L.H."/>
            <person name="Lee C.T."/>
            <person name="Nishiyama T."/>
            <person name="Sese J."/>
            <person name="O'Brien M.J."/>
            <person name="Copetti D."/>
            <person name="Mohd Noor M.I."/>
            <person name="Ong R.C."/>
            <person name="Putra M."/>
            <person name="Sireger I.Z."/>
            <person name="Indrioko S."/>
            <person name="Kosugi Y."/>
            <person name="Izuno A."/>
            <person name="Isagi Y."/>
            <person name="Lee S.L."/>
            <person name="Shimizu K.K."/>
        </authorList>
    </citation>
    <scope>NUCLEOTIDE SEQUENCE [LARGE SCALE GENOMIC DNA]</scope>
    <source>
        <strain evidence="1">214</strain>
    </source>
</reference>
<evidence type="ECO:0008006" key="3">
    <source>
        <dbReference type="Google" id="ProtNLM"/>
    </source>
</evidence>
<evidence type="ECO:0000313" key="1">
    <source>
        <dbReference type="EMBL" id="GKV09550.1"/>
    </source>
</evidence>
<dbReference type="InterPro" id="IPR039055">
    <property type="entry name" value="MCU_fam"/>
</dbReference>
<sequence>MWRRFWMCSAVKQGVSAAIGRKPLPFHQDGFLLVGLKSVGSYFSRIALLSSSASSSNVVATGVSDCKEGISLEEAKKLMRLVNVEELKRKLGMVGKEVIGYSELLEACQSIGVARSMEEAILFARVLDEAGVVLLFRDKVYLHPDKVMLLFTISFIPKFLPLSIPIQNTVSVYLQKSCGCSASFFFFSLYLFSFRLG</sequence>